<organism evidence="2 3">
    <name type="scientific">Papaver atlanticum</name>
    <dbReference type="NCBI Taxonomy" id="357466"/>
    <lineage>
        <taxon>Eukaryota</taxon>
        <taxon>Viridiplantae</taxon>
        <taxon>Streptophyta</taxon>
        <taxon>Embryophyta</taxon>
        <taxon>Tracheophyta</taxon>
        <taxon>Spermatophyta</taxon>
        <taxon>Magnoliopsida</taxon>
        <taxon>Ranunculales</taxon>
        <taxon>Papaveraceae</taxon>
        <taxon>Papaveroideae</taxon>
        <taxon>Papaver</taxon>
    </lineage>
</organism>
<reference evidence="2" key="1">
    <citation type="submission" date="2022-04" db="EMBL/GenBank/DDBJ databases">
        <title>A functionally conserved STORR gene fusion in Papaver species that diverged 16.8 million years ago.</title>
        <authorList>
            <person name="Catania T."/>
        </authorList>
    </citation>
    <scope>NUCLEOTIDE SEQUENCE</scope>
    <source>
        <strain evidence="2">S-188037</strain>
    </source>
</reference>
<dbReference type="AlphaFoldDB" id="A0AAD4TDR6"/>
<evidence type="ECO:0000256" key="1">
    <source>
        <dbReference type="SAM" id="MobiDB-lite"/>
    </source>
</evidence>
<feature type="compositionally biased region" description="Basic residues" evidence="1">
    <location>
        <begin position="128"/>
        <end position="137"/>
    </location>
</feature>
<keyword evidence="3" id="KW-1185">Reference proteome</keyword>
<evidence type="ECO:0000313" key="2">
    <source>
        <dbReference type="EMBL" id="KAI3951252.1"/>
    </source>
</evidence>
<feature type="compositionally biased region" description="Basic and acidic residues" evidence="1">
    <location>
        <begin position="113"/>
        <end position="127"/>
    </location>
</feature>
<dbReference type="Proteomes" id="UP001202328">
    <property type="component" value="Unassembled WGS sequence"/>
</dbReference>
<proteinExistence type="predicted"/>
<feature type="region of interest" description="Disordered" evidence="1">
    <location>
        <begin position="68"/>
        <end position="158"/>
    </location>
</feature>
<accession>A0AAD4TDR6</accession>
<name>A0AAD4TDR6_9MAGN</name>
<sequence length="267" mass="30929">MSSRFWNQDFIFFRFHSERSHGLKINTDMTRDNKARYHSESKKAYRKKLKKNKREKAKLEKLRIVKSDEEKEEEAYEITTSGPTVEELEISKLEHDPSSNSTSTSIPEEDLEELTRGKARYRTESKKAYKKKLKKNKREKDKLQKLQTVRSEEEKEEEAYEISISGPIVEEPEITKLKHVPSSNSTSAYISEEDLEELMTSIKKDPYLKPILEDIEIGGPIVMMRYLNDPEVLHKLAQAMGFEVLGDNISSVEDNASNADAEDYTAK</sequence>
<comment type="caution">
    <text evidence="2">The sequence shown here is derived from an EMBL/GenBank/DDBJ whole genome shotgun (WGS) entry which is preliminary data.</text>
</comment>
<dbReference type="EMBL" id="JAJJMB010002536">
    <property type="protein sequence ID" value="KAI3951252.1"/>
    <property type="molecule type" value="Genomic_DNA"/>
</dbReference>
<evidence type="ECO:0000313" key="3">
    <source>
        <dbReference type="Proteomes" id="UP001202328"/>
    </source>
</evidence>
<protein>
    <submittedName>
        <fullName evidence="2">Uncharacterized protein</fullName>
    </submittedName>
</protein>
<gene>
    <name evidence="2" type="ORF">MKW98_011957</name>
</gene>